<name>A0AC34FA81_9BILA</name>
<protein>
    <submittedName>
        <fullName evidence="2">Uncharacterized protein</fullName>
    </submittedName>
</protein>
<dbReference type="Proteomes" id="UP000887579">
    <property type="component" value="Unplaced"/>
</dbReference>
<organism evidence="1 2">
    <name type="scientific">Panagrolaimus sp. ES5</name>
    <dbReference type="NCBI Taxonomy" id="591445"/>
    <lineage>
        <taxon>Eukaryota</taxon>
        <taxon>Metazoa</taxon>
        <taxon>Ecdysozoa</taxon>
        <taxon>Nematoda</taxon>
        <taxon>Chromadorea</taxon>
        <taxon>Rhabditida</taxon>
        <taxon>Tylenchina</taxon>
        <taxon>Panagrolaimomorpha</taxon>
        <taxon>Panagrolaimoidea</taxon>
        <taxon>Panagrolaimidae</taxon>
        <taxon>Panagrolaimus</taxon>
    </lineage>
</organism>
<evidence type="ECO:0000313" key="1">
    <source>
        <dbReference type="Proteomes" id="UP000887579"/>
    </source>
</evidence>
<sequence>MTAPRHYISKICDCESQSVITHSPTRISSKRTYDPKGDFVPLESVLDDYTETSKLNSCSLIKCCVHGAPCKSGSQTRLPSRRISNGSSTVGSRSEYDYLDSGSDRKGAYENLKPRTPTSTDRAYENIRIDQISGPQFGSHITKTRWPLTELTADYPPPSLTSVHQNNNNNNNNINQFQKKDINCENFYDFYSDGSNNKNGDIKSVGRRKDKKKKYLREKYPHLESVLEENGYIELKVTTSNESFPRSIGPKSARRKNKKALQSNKNKQFQKKNYDSESFYDSCSEHHHGHDHGSNKDNDANSLGRRKDKKKKCVHEKCD</sequence>
<evidence type="ECO:0000313" key="2">
    <source>
        <dbReference type="WBParaSite" id="ES5_v2.g13796.t1"/>
    </source>
</evidence>
<dbReference type="WBParaSite" id="ES5_v2.g13796.t1">
    <property type="protein sequence ID" value="ES5_v2.g13796.t1"/>
    <property type="gene ID" value="ES5_v2.g13796"/>
</dbReference>
<reference evidence="2" key="1">
    <citation type="submission" date="2022-11" db="UniProtKB">
        <authorList>
            <consortium name="WormBaseParasite"/>
        </authorList>
    </citation>
    <scope>IDENTIFICATION</scope>
</reference>
<accession>A0AC34FA81</accession>
<proteinExistence type="predicted"/>